<reference evidence="2" key="1">
    <citation type="journal article" date="2019" name="Curr. Biol.">
        <title>Genome Sequence of Striga asiatica Provides Insight into the Evolution of Plant Parasitism.</title>
        <authorList>
            <person name="Yoshida S."/>
            <person name="Kim S."/>
            <person name="Wafula E.K."/>
            <person name="Tanskanen J."/>
            <person name="Kim Y.M."/>
            <person name="Honaas L."/>
            <person name="Yang Z."/>
            <person name="Spallek T."/>
            <person name="Conn C.E."/>
            <person name="Ichihashi Y."/>
            <person name="Cheong K."/>
            <person name="Cui S."/>
            <person name="Der J.P."/>
            <person name="Gundlach H."/>
            <person name="Jiao Y."/>
            <person name="Hori C."/>
            <person name="Ishida J.K."/>
            <person name="Kasahara H."/>
            <person name="Kiba T."/>
            <person name="Kim M.S."/>
            <person name="Koo N."/>
            <person name="Laohavisit A."/>
            <person name="Lee Y.H."/>
            <person name="Lumba S."/>
            <person name="McCourt P."/>
            <person name="Mortimer J.C."/>
            <person name="Mutuku J.M."/>
            <person name="Nomura T."/>
            <person name="Sasaki-Sekimoto Y."/>
            <person name="Seto Y."/>
            <person name="Wang Y."/>
            <person name="Wakatake T."/>
            <person name="Sakakibara H."/>
            <person name="Demura T."/>
            <person name="Yamaguchi S."/>
            <person name="Yoneyama K."/>
            <person name="Manabe R.I."/>
            <person name="Nelson D.C."/>
            <person name="Schulman A.H."/>
            <person name="Timko M.P."/>
            <person name="dePamphilis C.W."/>
            <person name="Choi D."/>
            <person name="Shirasu K."/>
        </authorList>
    </citation>
    <scope>NUCLEOTIDE SEQUENCE [LARGE SCALE GENOMIC DNA]</scope>
    <source>
        <strain evidence="2">cv. UVA1</strain>
    </source>
</reference>
<name>A0A5A7QP66_STRAF</name>
<dbReference type="Proteomes" id="UP000325081">
    <property type="component" value="Unassembled WGS sequence"/>
</dbReference>
<organism evidence="1 2">
    <name type="scientific">Striga asiatica</name>
    <name type="common">Asiatic witchweed</name>
    <name type="synonym">Buchnera asiatica</name>
    <dbReference type="NCBI Taxonomy" id="4170"/>
    <lineage>
        <taxon>Eukaryota</taxon>
        <taxon>Viridiplantae</taxon>
        <taxon>Streptophyta</taxon>
        <taxon>Embryophyta</taxon>
        <taxon>Tracheophyta</taxon>
        <taxon>Spermatophyta</taxon>
        <taxon>Magnoliopsida</taxon>
        <taxon>eudicotyledons</taxon>
        <taxon>Gunneridae</taxon>
        <taxon>Pentapetalae</taxon>
        <taxon>asterids</taxon>
        <taxon>lamiids</taxon>
        <taxon>Lamiales</taxon>
        <taxon>Orobanchaceae</taxon>
        <taxon>Buchnereae</taxon>
        <taxon>Striga</taxon>
    </lineage>
</organism>
<evidence type="ECO:0000313" key="1">
    <source>
        <dbReference type="EMBL" id="GER47195.1"/>
    </source>
</evidence>
<dbReference type="AlphaFoldDB" id="A0A5A7QP66"/>
<proteinExistence type="predicted"/>
<accession>A0A5A7QP66</accession>
<dbReference type="EMBL" id="BKCP01007760">
    <property type="protein sequence ID" value="GER47195.1"/>
    <property type="molecule type" value="Genomic_DNA"/>
</dbReference>
<sequence>MERNAWALHEIGWLDLIYLPESFKPKSTIERLAQLPRKQGPCTAFGPTTAHYPLTLNIRLDLFTNHLPNPAHFGPGLRLLHHAPAGHDREPKGRLKGSFPIEPWVQYLAKFCWALEVGLDPNEELLLGLGPVALEGPPAGDELKEEYTVAIDVAF</sequence>
<evidence type="ECO:0000313" key="2">
    <source>
        <dbReference type="Proteomes" id="UP000325081"/>
    </source>
</evidence>
<keyword evidence="2" id="KW-1185">Reference proteome</keyword>
<dbReference type="GO" id="GO:0003677">
    <property type="term" value="F:DNA binding"/>
    <property type="evidence" value="ECO:0007669"/>
    <property type="project" value="UniProtKB-KW"/>
</dbReference>
<comment type="caution">
    <text evidence="1">The sequence shown here is derived from an EMBL/GenBank/DDBJ whole genome shotgun (WGS) entry which is preliminary data.</text>
</comment>
<protein>
    <submittedName>
        <fullName evidence="1">Integrase-type DNA-binding superfamily protein</fullName>
    </submittedName>
</protein>
<keyword evidence="1" id="KW-0238">DNA-binding</keyword>
<gene>
    <name evidence="1" type="ORF">STAS_24288</name>
</gene>